<reference evidence="2 3" key="1">
    <citation type="journal article" date="2013" name="Nat. Genet.">
        <title>The high-quality draft genome of peach (Prunus persica) identifies unique patterns of genetic diversity, domestication and genome evolution.</title>
        <authorList>
            <consortium name="International Peach Genome Initiative"/>
            <person name="Verde I."/>
            <person name="Abbott A.G."/>
            <person name="Scalabrin S."/>
            <person name="Jung S."/>
            <person name="Shu S."/>
            <person name="Marroni F."/>
            <person name="Zhebentyayeva T."/>
            <person name="Dettori M.T."/>
            <person name="Grimwood J."/>
            <person name="Cattonaro F."/>
            <person name="Zuccolo A."/>
            <person name="Rossini L."/>
            <person name="Jenkins J."/>
            <person name="Vendramin E."/>
            <person name="Meisel L.A."/>
            <person name="Decroocq V."/>
            <person name="Sosinski B."/>
            <person name="Prochnik S."/>
            <person name="Mitros T."/>
            <person name="Policriti A."/>
            <person name="Cipriani G."/>
            <person name="Dondini L."/>
            <person name="Ficklin S."/>
            <person name="Goodstein D.M."/>
            <person name="Xuan P."/>
            <person name="Del Fabbro C."/>
            <person name="Aramini V."/>
            <person name="Copetti D."/>
            <person name="Gonzalez S."/>
            <person name="Horner D.S."/>
            <person name="Falchi R."/>
            <person name="Lucas S."/>
            <person name="Mica E."/>
            <person name="Maldonado J."/>
            <person name="Lazzari B."/>
            <person name="Bielenberg D."/>
            <person name="Pirona R."/>
            <person name="Miculan M."/>
            <person name="Barakat A."/>
            <person name="Testolin R."/>
            <person name="Stella A."/>
            <person name="Tartarini S."/>
            <person name="Tonutti P."/>
            <person name="Arus P."/>
            <person name="Orellana A."/>
            <person name="Wells C."/>
            <person name="Main D."/>
            <person name="Vizzotto G."/>
            <person name="Silva H."/>
            <person name="Salamini F."/>
            <person name="Schmutz J."/>
            <person name="Morgante M."/>
            <person name="Rokhsar D.S."/>
        </authorList>
    </citation>
    <scope>NUCLEOTIDE SEQUENCE [LARGE SCALE GENOMIC DNA]</scope>
    <source>
        <strain evidence="3">cv. Nemared</strain>
    </source>
</reference>
<dbReference type="STRING" id="3760.A0A251PDZ6"/>
<dbReference type="PANTHER" id="PTHR33698">
    <property type="entry name" value="NUCLEAR TRANSPORT FACTOR 2 (NTF2)-LIKE PROTEIN"/>
    <property type="match status" value="1"/>
</dbReference>
<keyword evidence="3" id="KW-1185">Reference proteome</keyword>
<keyword evidence="1" id="KW-0812">Transmembrane</keyword>
<keyword evidence="1" id="KW-0472">Membrane</keyword>
<dbReference type="Proteomes" id="UP000006882">
    <property type="component" value="Chromosome G4"/>
</dbReference>
<organism evidence="2 3">
    <name type="scientific">Prunus persica</name>
    <name type="common">Peach</name>
    <name type="synonym">Amygdalus persica</name>
    <dbReference type="NCBI Taxonomy" id="3760"/>
    <lineage>
        <taxon>Eukaryota</taxon>
        <taxon>Viridiplantae</taxon>
        <taxon>Streptophyta</taxon>
        <taxon>Embryophyta</taxon>
        <taxon>Tracheophyta</taxon>
        <taxon>Spermatophyta</taxon>
        <taxon>Magnoliopsida</taxon>
        <taxon>eudicotyledons</taxon>
        <taxon>Gunneridae</taxon>
        <taxon>Pentapetalae</taxon>
        <taxon>rosids</taxon>
        <taxon>fabids</taxon>
        <taxon>Rosales</taxon>
        <taxon>Rosaceae</taxon>
        <taxon>Amygdaloideae</taxon>
        <taxon>Amygdaleae</taxon>
        <taxon>Prunus</taxon>
    </lineage>
</organism>
<protein>
    <recommendedName>
        <fullName evidence="4">SnoaL-like domain-containing protein</fullName>
    </recommendedName>
</protein>
<evidence type="ECO:0000313" key="3">
    <source>
        <dbReference type="Proteomes" id="UP000006882"/>
    </source>
</evidence>
<proteinExistence type="predicted"/>
<sequence length="310" mass="34868">MFAHMALVSFHPFISQFCYCNSTNIITRITIHSGAVLHKKLNKTAANNVVSAEFHPPICNDGQPIIGTTSFFSSKSRQRERGLLLVPLNAKNSGLPGDEEDPRALETVLKLYTAIKNKNIRELSEILGDECQCVCNLFSIFRPLRGKKQVLDFFSYLIRNLGNNIEFVVTPTLHDGMNVGIQWSLEWKKTHVPLGKGFSFHICQIYKGKVMLRNVEMFMEPLLHIEPLRLVSKASTLRLLISTSEMCPLLLFSLSSYISLVQKLMGIMTAVLDKIGFNVVFKGKANRLVLAFLLLLIKAAILILLKLVLH</sequence>
<dbReference type="EMBL" id="CM007654">
    <property type="protein sequence ID" value="ONI09801.1"/>
    <property type="molecule type" value="Genomic_DNA"/>
</dbReference>
<dbReference type="OrthoDB" id="753811at2759"/>
<dbReference type="PANTHER" id="PTHR33698:SF6">
    <property type="entry name" value="TRANSMEMBRANE PROTEIN"/>
    <property type="match status" value="1"/>
</dbReference>
<accession>A0A251PDZ6</accession>
<feature type="transmembrane region" description="Helical" evidence="1">
    <location>
        <begin position="288"/>
        <end position="309"/>
    </location>
</feature>
<dbReference type="Gene3D" id="3.10.450.50">
    <property type="match status" value="1"/>
</dbReference>
<dbReference type="AlphaFoldDB" id="A0A251PDZ6"/>
<evidence type="ECO:0000313" key="2">
    <source>
        <dbReference type="EMBL" id="ONI09801.1"/>
    </source>
</evidence>
<dbReference type="InterPro" id="IPR032710">
    <property type="entry name" value="NTF2-like_dom_sf"/>
</dbReference>
<name>A0A251PDZ6_PRUPE</name>
<evidence type="ECO:0008006" key="4">
    <source>
        <dbReference type="Google" id="ProtNLM"/>
    </source>
</evidence>
<dbReference type="SUPFAM" id="SSF54427">
    <property type="entry name" value="NTF2-like"/>
    <property type="match status" value="1"/>
</dbReference>
<evidence type="ECO:0000256" key="1">
    <source>
        <dbReference type="SAM" id="Phobius"/>
    </source>
</evidence>
<gene>
    <name evidence="2" type="ORF">PRUPE_4G010000</name>
</gene>
<dbReference type="Gramene" id="ONI09801">
    <property type="protein sequence ID" value="ONI09801"/>
    <property type="gene ID" value="PRUPE_4G010000"/>
</dbReference>
<keyword evidence="1" id="KW-1133">Transmembrane helix</keyword>